<comment type="caution">
    <text evidence="1">The sequence shown here is derived from an EMBL/GenBank/DDBJ whole genome shotgun (WGS) entry which is preliminary data.</text>
</comment>
<dbReference type="EMBL" id="JAAXPI010000023">
    <property type="protein sequence ID" value="NKZ05589.1"/>
    <property type="molecule type" value="Genomic_DNA"/>
</dbReference>
<dbReference type="Gene3D" id="1.25.40.10">
    <property type="entry name" value="Tetratricopeptide repeat domain"/>
    <property type="match status" value="1"/>
</dbReference>
<proteinExistence type="predicted"/>
<evidence type="ECO:0000313" key="2">
    <source>
        <dbReference type="Proteomes" id="UP000579250"/>
    </source>
</evidence>
<gene>
    <name evidence="1" type="ORF">HGB48_17820</name>
</gene>
<reference evidence="1 2" key="1">
    <citation type="submission" date="2020-04" db="EMBL/GenBank/DDBJ databases">
        <title>MicrobeNet Type strains.</title>
        <authorList>
            <person name="Nicholson A.C."/>
        </authorList>
    </citation>
    <scope>NUCLEOTIDE SEQUENCE [LARGE SCALE GENOMIC DNA]</scope>
    <source>
        <strain evidence="1 2">ATCC BAA-277</strain>
    </source>
</reference>
<dbReference type="InterPro" id="IPR011990">
    <property type="entry name" value="TPR-like_helical_dom_sf"/>
</dbReference>
<organism evidence="1 2">
    <name type="scientific">Actinomadura latina</name>
    <dbReference type="NCBI Taxonomy" id="163603"/>
    <lineage>
        <taxon>Bacteria</taxon>
        <taxon>Bacillati</taxon>
        <taxon>Actinomycetota</taxon>
        <taxon>Actinomycetes</taxon>
        <taxon>Streptosporangiales</taxon>
        <taxon>Thermomonosporaceae</taxon>
        <taxon>Actinomadura</taxon>
    </lineage>
</organism>
<accession>A0A846YYI9</accession>
<name>A0A846YYI9_9ACTN</name>
<keyword evidence="2" id="KW-1185">Reference proteome</keyword>
<dbReference type="RefSeq" id="WP_067628711.1">
    <property type="nucleotide sequence ID" value="NZ_JAAXPI010000023.1"/>
</dbReference>
<dbReference type="Proteomes" id="UP000579250">
    <property type="component" value="Unassembled WGS sequence"/>
</dbReference>
<protein>
    <submittedName>
        <fullName evidence="1">Transcriptional regulator</fullName>
    </submittedName>
</protein>
<dbReference type="AlphaFoldDB" id="A0A846YYI9"/>
<sequence length="354" mass="38248">MTSPGKKAIGARLREAREAPPYWSRTTMAQRLREAAAPGVRVALPSSESLVAMIKQWEAGRFVPRPDYRALYAKATGRNEHDLFGDYPHSPGVHWHTDGITPDDTERLTLATLRPARIDAPVLDTLAAVLAGQRRLEDALGAAALLVTVSTQLNALMATLKDVRSPLRGRLGRIVAEWTVYAGWLNAAVRRDRQAIALFGVGEEMADEFGDGTVAGIATSFRGYVARQQGRPRGVVRASMAALATPGGHPVQATFDRLQAAQGYAALGEADRARRFLDEAAARAADDIEPPPPVYWYSRPFFALNIGVAQLGIGDHSNAAALLAEGLDGIPPDQADAEWLGEYRVALARARDRS</sequence>
<evidence type="ECO:0000313" key="1">
    <source>
        <dbReference type="EMBL" id="NKZ05589.1"/>
    </source>
</evidence>